<keyword evidence="2" id="KW-1133">Transmembrane helix</keyword>
<dbReference type="AlphaFoldDB" id="W5Y8X6"/>
<dbReference type="PATRIC" id="fig|1224164.3.peg.1548"/>
<evidence type="ECO:0000313" key="4">
    <source>
        <dbReference type="EMBL" id="AHI22928.1"/>
    </source>
</evidence>
<feature type="compositionally biased region" description="Polar residues" evidence="1">
    <location>
        <begin position="30"/>
        <end position="47"/>
    </location>
</feature>
<keyword evidence="5" id="KW-1185">Reference proteome</keyword>
<name>W5Y8X6_9CORY</name>
<gene>
    <name evidence="4" type="ORF">B843_07715</name>
</gene>
<feature type="signal peptide" evidence="3">
    <location>
        <begin position="1"/>
        <end position="29"/>
    </location>
</feature>
<keyword evidence="2" id="KW-0472">Membrane</keyword>
<dbReference type="HOGENOM" id="CLU_161882_0_0_11"/>
<evidence type="ECO:0000256" key="2">
    <source>
        <dbReference type="SAM" id="Phobius"/>
    </source>
</evidence>
<evidence type="ECO:0000256" key="3">
    <source>
        <dbReference type="SAM" id="SignalP"/>
    </source>
</evidence>
<dbReference type="EMBL" id="CP004353">
    <property type="protein sequence ID" value="AHI22928.1"/>
    <property type="molecule type" value="Genomic_DNA"/>
</dbReference>
<feature type="region of interest" description="Disordered" evidence="1">
    <location>
        <begin position="28"/>
        <end position="78"/>
    </location>
</feature>
<proteinExistence type="predicted"/>
<dbReference type="KEGG" id="cvt:B843_07715"/>
<dbReference type="Proteomes" id="UP000019222">
    <property type="component" value="Chromosome"/>
</dbReference>
<organism evidence="4 5">
    <name type="scientific">Corynebacterium vitaeruminis DSM 20294</name>
    <dbReference type="NCBI Taxonomy" id="1224164"/>
    <lineage>
        <taxon>Bacteria</taxon>
        <taxon>Bacillati</taxon>
        <taxon>Actinomycetota</taxon>
        <taxon>Actinomycetes</taxon>
        <taxon>Mycobacteriales</taxon>
        <taxon>Corynebacteriaceae</taxon>
        <taxon>Corynebacterium</taxon>
    </lineage>
</organism>
<sequence length="117" mass="11463">MKLFSRKALLSVATATALTAGSLSAPAFAQDNTPVTTTQGSANLGSSTTTDTAATDETGTDPGAASNASSDLLAGSSDSNGKIDPKQIAAWISIVGTVISVLTAAVTFAAKVGSLSK</sequence>
<dbReference type="RefSeq" id="WP_025252947.1">
    <property type="nucleotide sequence ID" value="NZ_CP004353.1"/>
</dbReference>
<keyword evidence="3" id="KW-0732">Signal</keyword>
<feature type="compositionally biased region" description="Low complexity" evidence="1">
    <location>
        <begin position="48"/>
        <end position="78"/>
    </location>
</feature>
<feature type="transmembrane region" description="Helical" evidence="2">
    <location>
        <begin position="88"/>
        <end position="110"/>
    </location>
</feature>
<evidence type="ECO:0000313" key="5">
    <source>
        <dbReference type="Proteomes" id="UP000019222"/>
    </source>
</evidence>
<accession>W5Y8X6</accession>
<dbReference type="STRING" id="1224164.B843_07715"/>
<keyword evidence="2" id="KW-0812">Transmembrane</keyword>
<feature type="chain" id="PRO_5004874563" description="Secreted protein" evidence="3">
    <location>
        <begin position="30"/>
        <end position="117"/>
    </location>
</feature>
<protein>
    <recommendedName>
        <fullName evidence="6">Secreted protein</fullName>
    </recommendedName>
</protein>
<reference evidence="4 5" key="1">
    <citation type="submission" date="2013-02" db="EMBL/GenBank/DDBJ databases">
        <title>The complete genome sequence of Corynebacterium vitaeruminis DSM 20294.</title>
        <authorList>
            <person name="Ruckert C."/>
            <person name="Albersmeier A."/>
            <person name="Kalinowski J."/>
        </authorList>
    </citation>
    <scope>NUCLEOTIDE SEQUENCE [LARGE SCALE GENOMIC DNA]</scope>
    <source>
        <strain evidence="5">ATCC 10234</strain>
    </source>
</reference>
<evidence type="ECO:0000256" key="1">
    <source>
        <dbReference type="SAM" id="MobiDB-lite"/>
    </source>
</evidence>
<evidence type="ECO:0008006" key="6">
    <source>
        <dbReference type="Google" id="ProtNLM"/>
    </source>
</evidence>